<dbReference type="Gene3D" id="3.60.20.10">
    <property type="entry name" value="Glutamine Phosphoribosylpyrophosphate, subunit 1, domain 1"/>
    <property type="match status" value="1"/>
</dbReference>
<protein>
    <recommendedName>
        <fullName evidence="2">asparagine synthase (glutamine-hydrolyzing)</fullName>
        <ecNumber evidence="2">6.3.5.4</ecNumber>
    </recommendedName>
</protein>
<dbReference type="PANTHER" id="PTHR43284:SF1">
    <property type="entry name" value="ASPARAGINE SYNTHETASE"/>
    <property type="match status" value="1"/>
</dbReference>
<evidence type="ECO:0000256" key="3">
    <source>
        <dbReference type="ARBA" id="ARBA00022888"/>
    </source>
</evidence>
<dbReference type="Pfam" id="PF00733">
    <property type="entry name" value="Asn_synthase"/>
    <property type="match status" value="1"/>
</dbReference>
<evidence type="ECO:0000256" key="1">
    <source>
        <dbReference type="ARBA" id="ARBA00005187"/>
    </source>
</evidence>
<organism evidence="6 7">
    <name type="scientific">Leptolyngbya iicbica LK</name>
    <dbReference type="NCBI Taxonomy" id="2294035"/>
    <lineage>
        <taxon>Bacteria</taxon>
        <taxon>Bacillati</taxon>
        <taxon>Cyanobacteriota</taxon>
        <taxon>Cyanophyceae</taxon>
        <taxon>Leptolyngbyales</taxon>
        <taxon>Leptolyngbyaceae</taxon>
        <taxon>Leptolyngbya group</taxon>
        <taxon>Leptolyngbya</taxon>
        <taxon>Leptolyngbya iicbica</taxon>
    </lineage>
</organism>
<name>A0A4Q7EH46_9CYAN</name>
<comment type="pathway">
    <text evidence="1">Amino-acid biosynthesis; L-asparagine biosynthesis; L-asparagine from L-aspartate (L-Gln route): step 1/1.</text>
</comment>
<reference evidence="6 7" key="1">
    <citation type="submission" date="2018-11" db="EMBL/GenBank/DDBJ databases">
        <title>Whole genome sequencing of an environmental sample.</title>
        <authorList>
            <person name="Sarangi A.N."/>
            <person name="Singh D."/>
            <person name="Tripathy S."/>
        </authorList>
    </citation>
    <scope>NUCLEOTIDE SEQUENCE [LARGE SCALE GENOMIC DNA]</scope>
    <source>
        <strain evidence="6 7">Lakshadweep</strain>
    </source>
</reference>
<comment type="catalytic activity">
    <reaction evidence="4">
        <text>L-aspartate + L-glutamine + ATP + H2O = L-asparagine + L-glutamate + AMP + diphosphate + H(+)</text>
        <dbReference type="Rhea" id="RHEA:12228"/>
        <dbReference type="ChEBI" id="CHEBI:15377"/>
        <dbReference type="ChEBI" id="CHEBI:15378"/>
        <dbReference type="ChEBI" id="CHEBI:29985"/>
        <dbReference type="ChEBI" id="CHEBI:29991"/>
        <dbReference type="ChEBI" id="CHEBI:30616"/>
        <dbReference type="ChEBI" id="CHEBI:33019"/>
        <dbReference type="ChEBI" id="CHEBI:58048"/>
        <dbReference type="ChEBI" id="CHEBI:58359"/>
        <dbReference type="ChEBI" id="CHEBI:456215"/>
        <dbReference type="EC" id="6.3.5.4"/>
    </reaction>
</comment>
<dbReference type="InterPro" id="IPR029055">
    <property type="entry name" value="Ntn_hydrolases_N"/>
</dbReference>
<dbReference type="Gene3D" id="3.40.50.620">
    <property type="entry name" value="HUPs"/>
    <property type="match status" value="1"/>
</dbReference>
<dbReference type="EC" id="6.3.5.4" evidence="2"/>
<dbReference type="SUPFAM" id="SSF56235">
    <property type="entry name" value="N-terminal nucleophile aminohydrolases (Ntn hydrolases)"/>
    <property type="match status" value="1"/>
</dbReference>
<evidence type="ECO:0000259" key="5">
    <source>
        <dbReference type="Pfam" id="PF00733"/>
    </source>
</evidence>
<evidence type="ECO:0000313" key="7">
    <source>
        <dbReference type="Proteomes" id="UP000292459"/>
    </source>
</evidence>
<dbReference type="OrthoDB" id="1551487at2"/>
<keyword evidence="3" id="KW-0028">Amino-acid biosynthesis</keyword>
<evidence type="ECO:0000256" key="2">
    <source>
        <dbReference type="ARBA" id="ARBA00012737"/>
    </source>
</evidence>
<dbReference type="SUPFAM" id="SSF52402">
    <property type="entry name" value="Adenine nucleotide alpha hydrolases-like"/>
    <property type="match status" value="1"/>
</dbReference>
<sequence length="542" mass="62251">MAVASILVDSNAHMQYRQTAYDGTTVLSIGDSVDSLLPQLSACLHHHDFVRLNTHLNSLIGHFAVIVETSTLIIAFVDVIRSYPIFYATDEHHNLAISNSAHLLKQKYQISQVDQTALLEFMMAGYVTNRETIYHNLYQLRAGEYLLWDKMKCQLTVQRYFRYHPSSHTQHTASEYVEELANATDRTFERLLNAVGDAPIWLPLSGGLDSRLILAKLHSLGCSNLHTFSYGPRGNYEAKAAQAVAKTLNVPWQFIQPNASKARQIFDSSQRRAYWEYADSLSAVPVMNDYQALHSLRESGQLSENAVVINGQSGDFTSGGHIPLKMLIGPCSAQQLTDFVIYKHYSLWHHLKTPENVEFAKSRILSVLGLEEHQEMTMPEIAAFYEEWEWQERQSKLVVNGQRIYEFLGLGWQLPLWDTELVRFWSQVPLNLRLEQSLYIQYLEHFNYHNLFQNYRSESRRWPGAMAGTIILNQLERALLGDQQRVYKYASYWGHYSDQYALYGLRYFLKNIKTAVIPPQGRGLVALGTKLWCEENDIQIPS</sequence>
<dbReference type="InterPro" id="IPR051786">
    <property type="entry name" value="ASN_synthetase/amidase"/>
</dbReference>
<feature type="domain" description="Asparagine synthetase" evidence="5">
    <location>
        <begin position="195"/>
        <end position="435"/>
    </location>
</feature>
<dbReference type="InterPro" id="IPR014729">
    <property type="entry name" value="Rossmann-like_a/b/a_fold"/>
</dbReference>
<dbReference type="Proteomes" id="UP000292459">
    <property type="component" value="Unassembled WGS sequence"/>
</dbReference>
<dbReference type="PANTHER" id="PTHR43284">
    <property type="entry name" value="ASPARAGINE SYNTHETASE (GLUTAMINE-HYDROLYZING)"/>
    <property type="match status" value="1"/>
</dbReference>
<proteinExistence type="predicted"/>
<keyword evidence="3" id="KW-0061">Asparagine biosynthesis</keyword>
<dbReference type="GO" id="GO:0006529">
    <property type="term" value="P:asparagine biosynthetic process"/>
    <property type="evidence" value="ECO:0007669"/>
    <property type="project" value="UniProtKB-KW"/>
</dbReference>
<accession>A0A4Q7EH46</accession>
<gene>
    <name evidence="6" type="ORF">DYY88_05090</name>
</gene>
<dbReference type="RefSeq" id="WP_084606985.1">
    <property type="nucleotide sequence ID" value="NZ_QVFV01000001.1"/>
</dbReference>
<evidence type="ECO:0000313" key="6">
    <source>
        <dbReference type="EMBL" id="RZM82612.1"/>
    </source>
</evidence>
<dbReference type="GO" id="GO:0004066">
    <property type="term" value="F:asparagine synthase (glutamine-hydrolyzing) activity"/>
    <property type="evidence" value="ECO:0007669"/>
    <property type="project" value="UniProtKB-EC"/>
</dbReference>
<comment type="caution">
    <text evidence="6">The sequence shown here is derived from an EMBL/GenBank/DDBJ whole genome shotgun (WGS) entry which is preliminary data.</text>
</comment>
<dbReference type="AlphaFoldDB" id="A0A4Q7EH46"/>
<dbReference type="EMBL" id="QVFV01000001">
    <property type="protein sequence ID" value="RZM82612.1"/>
    <property type="molecule type" value="Genomic_DNA"/>
</dbReference>
<dbReference type="InterPro" id="IPR001962">
    <property type="entry name" value="Asn_synthase"/>
</dbReference>
<keyword evidence="7" id="KW-1185">Reference proteome</keyword>
<evidence type="ECO:0000256" key="4">
    <source>
        <dbReference type="ARBA" id="ARBA00048741"/>
    </source>
</evidence>